<dbReference type="EMBL" id="JBHUCM010000032">
    <property type="protein sequence ID" value="MFD1542652.1"/>
    <property type="molecule type" value="Genomic_DNA"/>
</dbReference>
<organism evidence="2 3">
    <name type="scientific">Nonomuraea guangzhouensis</name>
    <dbReference type="NCBI Taxonomy" id="1291555"/>
    <lineage>
        <taxon>Bacteria</taxon>
        <taxon>Bacillati</taxon>
        <taxon>Actinomycetota</taxon>
        <taxon>Actinomycetes</taxon>
        <taxon>Streptosporangiales</taxon>
        <taxon>Streptosporangiaceae</taxon>
        <taxon>Nonomuraea</taxon>
    </lineage>
</organism>
<reference evidence="3" key="1">
    <citation type="journal article" date="2019" name="Int. J. Syst. Evol. Microbiol.">
        <title>The Global Catalogue of Microorganisms (GCM) 10K type strain sequencing project: providing services to taxonomists for standard genome sequencing and annotation.</title>
        <authorList>
            <consortium name="The Broad Institute Genomics Platform"/>
            <consortium name="The Broad Institute Genome Sequencing Center for Infectious Disease"/>
            <person name="Wu L."/>
            <person name="Ma J."/>
        </authorList>
    </citation>
    <scope>NUCLEOTIDE SEQUENCE [LARGE SCALE GENOMIC DNA]</scope>
    <source>
        <strain evidence="3">CGMCC 1.15399</strain>
    </source>
</reference>
<dbReference type="RefSeq" id="WP_219538361.1">
    <property type="nucleotide sequence ID" value="NZ_JAHKRM010000046.1"/>
</dbReference>
<dbReference type="InterPro" id="IPR002645">
    <property type="entry name" value="STAS_dom"/>
</dbReference>
<evidence type="ECO:0000313" key="2">
    <source>
        <dbReference type="EMBL" id="MFD1542652.1"/>
    </source>
</evidence>
<name>A0ABW4GIU9_9ACTN</name>
<protein>
    <submittedName>
        <fullName evidence="2">STAS domain-containing protein</fullName>
    </submittedName>
</protein>
<feature type="domain" description="STAS" evidence="1">
    <location>
        <begin position="13"/>
        <end position="109"/>
    </location>
</feature>
<dbReference type="Pfam" id="PF01740">
    <property type="entry name" value="STAS"/>
    <property type="match status" value="1"/>
</dbReference>
<dbReference type="Proteomes" id="UP001597097">
    <property type="component" value="Unassembled WGS sequence"/>
</dbReference>
<dbReference type="PANTHER" id="PTHR33495:SF2">
    <property type="entry name" value="ANTI-SIGMA FACTOR ANTAGONIST TM_1081-RELATED"/>
    <property type="match status" value="1"/>
</dbReference>
<keyword evidence="3" id="KW-1185">Reference proteome</keyword>
<evidence type="ECO:0000313" key="3">
    <source>
        <dbReference type="Proteomes" id="UP001597097"/>
    </source>
</evidence>
<proteinExistence type="predicted"/>
<dbReference type="PANTHER" id="PTHR33495">
    <property type="entry name" value="ANTI-SIGMA FACTOR ANTAGONIST TM_1081-RELATED-RELATED"/>
    <property type="match status" value="1"/>
</dbReference>
<accession>A0ABW4GIU9</accession>
<comment type="caution">
    <text evidence="2">The sequence shown here is derived from an EMBL/GenBank/DDBJ whole genome shotgun (WGS) entry which is preliminary data.</text>
</comment>
<dbReference type="CDD" id="cd07043">
    <property type="entry name" value="STAS_anti-anti-sigma_factors"/>
    <property type="match status" value="1"/>
</dbReference>
<sequence>MSLNSRRLIIGTLTTVTGEVDATNAARLETYLGQQIRPGEPLLLDLSGLTFLDSLGLYVLIRLNAALHEQGGALHLAAVHDTPARLLKLTGVWMTMNIHAGVQQAITSTQGERLHPQEPA</sequence>
<gene>
    <name evidence="2" type="ORF">ACFSJ0_36745</name>
</gene>
<evidence type="ECO:0000259" key="1">
    <source>
        <dbReference type="PROSITE" id="PS50801"/>
    </source>
</evidence>
<dbReference type="PROSITE" id="PS50801">
    <property type="entry name" value="STAS"/>
    <property type="match status" value="1"/>
</dbReference>